<reference evidence="9" key="1">
    <citation type="submission" date="2021-03" db="EMBL/GenBank/DDBJ databases">
        <authorList>
            <person name="Tagirdzhanova G."/>
        </authorList>
    </citation>
    <scope>NUCLEOTIDE SEQUENCE</scope>
</reference>
<organism evidence="9 10">
    <name type="scientific">Gomphillus americanus</name>
    <dbReference type="NCBI Taxonomy" id="1940652"/>
    <lineage>
        <taxon>Eukaryota</taxon>
        <taxon>Fungi</taxon>
        <taxon>Dikarya</taxon>
        <taxon>Ascomycota</taxon>
        <taxon>Pezizomycotina</taxon>
        <taxon>Lecanoromycetes</taxon>
        <taxon>OSLEUM clade</taxon>
        <taxon>Ostropomycetidae</taxon>
        <taxon>Ostropales</taxon>
        <taxon>Graphidaceae</taxon>
        <taxon>Gomphilloideae</taxon>
        <taxon>Gomphillus</taxon>
    </lineage>
</organism>
<dbReference type="GO" id="GO:0046872">
    <property type="term" value="F:metal ion binding"/>
    <property type="evidence" value="ECO:0007669"/>
    <property type="project" value="UniProtKB-KW"/>
</dbReference>
<keyword evidence="7" id="KW-0862">Zinc</keyword>
<evidence type="ECO:0000313" key="9">
    <source>
        <dbReference type="EMBL" id="CAF9916431.1"/>
    </source>
</evidence>
<evidence type="ECO:0000256" key="1">
    <source>
        <dbReference type="ARBA" id="ARBA00001947"/>
    </source>
</evidence>
<dbReference type="Pfam" id="PF00432">
    <property type="entry name" value="Prenyltrans"/>
    <property type="match status" value="1"/>
</dbReference>
<dbReference type="PANTHER" id="PTHR11774:SF4">
    <property type="entry name" value="GERANYLGERANYL TRANSFERASE TYPE-1 SUBUNIT BETA"/>
    <property type="match status" value="1"/>
</dbReference>
<dbReference type="PANTHER" id="PTHR11774">
    <property type="entry name" value="GERANYLGERANYL TRANSFERASE TYPE BETA SUBUNIT"/>
    <property type="match status" value="1"/>
</dbReference>
<proteinExistence type="inferred from homology"/>
<keyword evidence="4" id="KW-0808">Transferase</keyword>
<feature type="domain" description="Prenyltransferase alpha-alpha toroid" evidence="8">
    <location>
        <begin position="18"/>
        <end position="422"/>
    </location>
</feature>
<comment type="cofactor">
    <cofactor evidence="1">
        <name>Zn(2+)</name>
        <dbReference type="ChEBI" id="CHEBI:29105"/>
    </cofactor>
</comment>
<comment type="caution">
    <text evidence="9">The sequence shown here is derived from an EMBL/GenBank/DDBJ whole genome shotgun (WGS) entry which is preliminary data.</text>
</comment>
<dbReference type="InterPro" id="IPR045089">
    <property type="entry name" value="PGGT1B-like"/>
</dbReference>
<dbReference type="InterPro" id="IPR008930">
    <property type="entry name" value="Terpenoid_cyclase/PrenylTrfase"/>
</dbReference>
<accession>A0A8H3F916</accession>
<evidence type="ECO:0000256" key="2">
    <source>
        <dbReference type="ARBA" id="ARBA00010497"/>
    </source>
</evidence>
<dbReference type="Gene3D" id="1.50.10.20">
    <property type="match status" value="1"/>
</dbReference>
<protein>
    <recommendedName>
        <fullName evidence="8">Prenyltransferase alpha-alpha toroid domain-containing protein</fullName>
    </recommendedName>
</protein>
<sequence>MSQASSAGDKTSGKAPTLNIALHTRYWVRCLKTFLPTGYQEQDSSRLVLAFFILTSLDLLGGLETHTTPAERADYISFIYSCQHPGGGFRSFPGTDFGLQHATTPENARWDPASVAGTYFALGALAILGDDLSRVRRQETLDWIRNLQHPDGSFGDLAAGGKNATVDGGQDVRFCFLAVLVCAIVGEEQSASEAVGKCVDVDRLKQFILDSQTYDGGIARKPNCESHAGSTYCAISVLKLLDLLPTDAIPSLAENTNQVSPTFLQNLLHWLSHRQTTMLYDYRDTDIFDEEDDEEDHTSDTPGFAVINATPALPPSLLAFERMDLYSSDRPITAGLNGRVNKPADTCYSFWAGATLAILGHGNLIDRDANRRYLLDKTQHRIGGFGKFPGVPPDILHSALALACLAIHGEPGLKSVDPVFCVSKEVKARLDKVTWKRRD</sequence>
<name>A0A8H3F916_9LECA</name>
<evidence type="ECO:0000256" key="3">
    <source>
        <dbReference type="ARBA" id="ARBA00022602"/>
    </source>
</evidence>
<keyword evidence="3" id="KW-0637">Prenyltransferase</keyword>
<dbReference type="AlphaFoldDB" id="A0A8H3F916"/>
<dbReference type="EMBL" id="CAJPDQ010000011">
    <property type="protein sequence ID" value="CAF9916431.1"/>
    <property type="molecule type" value="Genomic_DNA"/>
</dbReference>
<keyword evidence="6" id="KW-0677">Repeat</keyword>
<keyword evidence="5" id="KW-0479">Metal-binding</keyword>
<dbReference type="SUPFAM" id="SSF48239">
    <property type="entry name" value="Terpenoid cyclases/Protein prenyltransferases"/>
    <property type="match status" value="1"/>
</dbReference>
<evidence type="ECO:0000256" key="7">
    <source>
        <dbReference type="ARBA" id="ARBA00022833"/>
    </source>
</evidence>
<dbReference type="InterPro" id="IPR001330">
    <property type="entry name" value="Prenyltrans"/>
</dbReference>
<evidence type="ECO:0000259" key="8">
    <source>
        <dbReference type="Pfam" id="PF00432"/>
    </source>
</evidence>
<dbReference type="OrthoDB" id="24893at2759"/>
<gene>
    <name evidence="9" type="ORF">GOMPHAMPRED_001004</name>
</gene>
<evidence type="ECO:0000256" key="6">
    <source>
        <dbReference type="ARBA" id="ARBA00022737"/>
    </source>
</evidence>
<keyword evidence="10" id="KW-1185">Reference proteome</keyword>
<dbReference type="GO" id="GO:0004662">
    <property type="term" value="F:CAAX-protein geranylgeranyltransferase activity"/>
    <property type="evidence" value="ECO:0007669"/>
    <property type="project" value="TreeGrafter"/>
</dbReference>
<evidence type="ECO:0000256" key="5">
    <source>
        <dbReference type="ARBA" id="ARBA00022723"/>
    </source>
</evidence>
<evidence type="ECO:0000313" key="10">
    <source>
        <dbReference type="Proteomes" id="UP000664169"/>
    </source>
</evidence>
<dbReference type="GO" id="GO:0005953">
    <property type="term" value="C:CAAX-protein geranylgeranyltransferase complex"/>
    <property type="evidence" value="ECO:0007669"/>
    <property type="project" value="TreeGrafter"/>
</dbReference>
<comment type="similarity">
    <text evidence="2">Belongs to the protein prenyltransferase subunit beta family.</text>
</comment>
<evidence type="ECO:0000256" key="4">
    <source>
        <dbReference type="ARBA" id="ARBA00022679"/>
    </source>
</evidence>
<dbReference type="Proteomes" id="UP000664169">
    <property type="component" value="Unassembled WGS sequence"/>
</dbReference>